<dbReference type="HOGENOM" id="CLU_2345274_0_0_14"/>
<dbReference type="InterPro" id="IPR015422">
    <property type="entry name" value="PyrdxlP-dep_Trfase_small"/>
</dbReference>
<gene>
    <name evidence="1" type="ORF">P344_01990</name>
</gene>
<dbReference type="KEGG" id="smir:SMM_0333"/>
<keyword evidence="2" id="KW-1185">Reference proteome</keyword>
<dbReference type="STRING" id="838561.P344_01990"/>
<evidence type="ECO:0000313" key="2">
    <source>
        <dbReference type="Proteomes" id="UP000019260"/>
    </source>
</evidence>
<dbReference type="Gene3D" id="3.90.1150.10">
    <property type="entry name" value="Aspartate Aminotransferase, domain 1"/>
    <property type="match status" value="1"/>
</dbReference>
<dbReference type="InterPro" id="IPR015424">
    <property type="entry name" value="PyrdxlP-dep_Trfase"/>
</dbReference>
<dbReference type="AlphaFoldDB" id="W0GQ85"/>
<dbReference type="Proteomes" id="UP000019260">
    <property type="component" value="Chromosome"/>
</dbReference>
<name>W0GQ85_9MOLU</name>
<reference evidence="1 2" key="1">
    <citation type="submission" date="2013-09" db="EMBL/GenBank/DDBJ databases">
        <title>Complete genome sequence of Spiroplasma mirum suckling mouse cataract agent.</title>
        <authorList>
            <person name="Landry C.A."/>
            <person name="Bastian F.O."/>
            <person name="Thune R.L."/>
        </authorList>
    </citation>
    <scope>NUCLEOTIDE SEQUENCE [LARGE SCALE GENOMIC DNA]</scope>
    <source>
        <strain evidence="1 2">SMCA</strain>
    </source>
</reference>
<evidence type="ECO:0000313" key="1">
    <source>
        <dbReference type="EMBL" id="AHI57746.1"/>
    </source>
</evidence>
<proteinExistence type="predicted"/>
<evidence type="ECO:0008006" key="3">
    <source>
        <dbReference type="Google" id="ProtNLM"/>
    </source>
</evidence>
<dbReference type="EMBL" id="CP006720">
    <property type="protein sequence ID" value="AHI57746.1"/>
    <property type="molecule type" value="Genomic_DNA"/>
</dbReference>
<dbReference type="KEGG" id="smia:P344_01990"/>
<organism evidence="1 2">
    <name type="scientific">Spiroplasma mirum ATCC 29335</name>
    <dbReference type="NCBI Taxonomy" id="838561"/>
    <lineage>
        <taxon>Bacteria</taxon>
        <taxon>Bacillati</taxon>
        <taxon>Mycoplasmatota</taxon>
        <taxon>Mollicutes</taxon>
        <taxon>Entomoplasmatales</taxon>
        <taxon>Spiroplasmataceae</taxon>
        <taxon>Spiroplasma</taxon>
    </lineage>
</organism>
<dbReference type="PATRIC" id="fig|838561.3.peg.380"/>
<dbReference type="RefSeq" id="WP_025317147.1">
    <property type="nucleotide sequence ID" value="NZ_CP002082.1"/>
</dbReference>
<accession>W0GQ85</accession>
<sequence length="97" mass="11481">MLYVQKKFSIFKKTLVTTNLKIMNIESSFLVWINYRNTKITPTEFNALLLKHQLIVCQKDNFYGEDQYCFRINIGTSLTILKKIIAILQLIFVEEEN</sequence>
<protein>
    <recommendedName>
        <fullName evidence="3">Aminotransferase class I/classII domain-containing protein</fullName>
    </recommendedName>
</protein>
<dbReference type="SUPFAM" id="SSF53383">
    <property type="entry name" value="PLP-dependent transferases"/>
    <property type="match status" value="1"/>
</dbReference>